<dbReference type="EMBL" id="JAVXUP010000145">
    <property type="protein sequence ID" value="KAK3036572.1"/>
    <property type="molecule type" value="Genomic_DNA"/>
</dbReference>
<accession>A0AA89BHD4</accession>
<feature type="region of interest" description="Disordered" evidence="1">
    <location>
        <begin position="1"/>
        <end position="28"/>
    </location>
</feature>
<reference evidence="2" key="1">
    <citation type="submission" date="2022-12" db="EMBL/GenBank/DDBJ databases">
        <title>Draft genome assemblies for two species of Escallonia (Escalloniales).</title>
        <authorList>
            <person name="Chanderbali A."/>
            <person name="Dervinis C."/>
            <person name="Anghel I."/>
            <person name="Soltis D."/>
            <person name="Soltis P."/>
            <person name="Zapata F."/>
        </authorList>
    </citation>
    <scope>NUCLEOTIDE SEQUENCE</scope>
    <source>
        <strain evidence="2">UCBG64.0493</strain>
        <tissue evidence="2">Leaf</tissue>
    </source>
</reference>
<gene>
    <name evidence="2" type="ORF">RJ639_031013</name>
</gene>
<evidence type="ECO:0000313" key="3">
    <source>
        <dbReference type="Proteomes" id="UP001188597"/>
    </source>
</evidence>
<evidence type="ECO:0000313" key="2">
    <source>
        <dbReference type="EMBL" id="KAK3036572.1"/>
    </source>
</evidence>
<comment type="caution">
    <text evidence="2">The sequence shown here is derived from an EMBL/GenBank/DDBJ whole genome shotgun (WGS) entry which is preliminary data.</text>
</comment>
<sequence length="93" mass="10363">KGTNWGREKGGGGRQRLEERSSNSIGPCFEPQFQPSPLLRHSISAHQVPRTSSFLPSEIPGGCLWWLWWSDVAWWTETADLAAISHKAETAMG</sequence>
<proteinExistence type="predicted"/>
<organism evidence="2 3">
    <name type="scientific">Escallonia herrerae</name>
    <dbReference type="NCBI Taxonomy" id="1293975"/>
    <lineage>
        <taxon>Eukaryota</taxon>
        <taxon>Viridiplantae</taxon>
        <taxon>Streptophyta</taxon>
        <taxon>Embryophyta</taxon>
        <taxon>Tracheophyta</taxon>
        <taxon>Spermatophyta</taxon>
        <taxon>Magnoliopsida</taxon>
        <taxon>eudicotyledons</taxon>
        <taxon>Gunneridae</taxon>
        <taxon>Pentapetalae</taxon>
        <taxon>asterids</taxon>
        <taxon>campanulids</taxon>
        <taxon>Escalloniales</taxon>
        <taxon>Escalloniaceae</taxon>
        <taxon>Escallonia</taxon>
    </lineage>
</organism>
<feature type="compositionally biased region" description="Basic and acidic residues" evidence="1">
    <location>
        <begin position="1"/>
        <end position="21"/>
    </location>
</feature>
<dbReference type="AlphaFoldDB" id="A0AA89BHD4"/>
<protein>
    <submittedName>
        <fullName evidence="2">Uncharacterized protein</fullName>
    </submittedName>
</protein>
<name>A0AA89BHD4_9ASTE</name>
<keyword evidence="3" id="KW-1185">Reference proteome</keyword>
<evidence type="ECO:0000256" key="1">
    <source>
        <dbReference type="SAM" id="MobiDB-lite"/>
    </source>
</evidence>
<feature type="non-terminal residue" evidence="2">
    <location>
        <position position="1"/>
    </location>
</feature>
<dbReference type="Proteomes" id="UP001188597">
    <property type="component" value="Unassembled WGS sequence"/>
</dbReference>